<dbReference type="AlphaFoldDB" id="A0A0N1QTP8"/>
<dbReference type="CDD" id="cd03205">
    <property type="entry name" value="GST_C_6"/>
    <property type="match status" value="1"/>
</dbReference>
<dbReference type="SUPFAM" id="SSF47616">
    <property type="entry name" value="GST C-terminal domain-like"/>
    <property type="match status" value="1"/>
</dbReference>
<gene>
    <name evidence="3" type="ordered locus">SeSA_A3884</name>
</gene>
<reference evidence="3 4" key="1">
    <citation type="journal article" date="2011" name="J. Bacteriol.">
        <title>Comparative genomics of 28 Salmonella enterica isolates: evidence for CRISPR-mediated adaptive sublineage evolution.</title>
        <authorList>
            <person name="Fricke W.F."/>
            <person name="Mammel M.K."/>
            <person name="McDermott P.F."/>
            <person name="Tartera C."/>
            <person name="White D.G."/>
            <person name="Leclerc J.E."/>
            <person name="Ravel J."/>
            <person name="Cebula T.A."/>
        </authorList>
    </citation>
    <scope>NUCLEOTIDE SEQUENCE [LARGE SCALE GENOMIC DNA]</scope>
    <source>
        <strain evidence="3 4">CVM19633</strain>
    </source>
</reference>
<dbReference type="PANTHER" id="PTHR43968:SF6">
    <property type="entry name" value="GLUTATHIONE S-TRANSFERASE OMEGA"/>
    <property type="match status" value="1"/>
</dbReference>
<organism evidence="3 4">
    <name type="scientific">Salmonella schwarzengrund (strain CVM19633)</name>
    <dbReference type="NCBI Taxonomy" id="439843"/>
    <lineage>
        <taxon>Bacteria</taxon>
        <taxon>Pseudomonadati</taxon>
        <taxon>Pseudomonadota</taxon>
        <taxon>Gammaproteobacteria</taxon>
        <taxon>Enterobacterales</taxon>
        <taxon>Enterobacteriaceae</taxon>
        <taxon>Salmonella</taxon>
    </lineage>
</organism>
<keyword evidence="3" id="KW-0808">Transferase</keyword>
<dbReference type="PROSITE" id="PS50405">
    <property type="entry name" value="GST_CTER"/>
    <property type="match status" value="1"/>
</dbReference>
<name>A0A0N1QTP8_SALSV</name>
<dbReference type="PROSITE" id="PS50404">
    <property type="entry name" value="GST_NTER"/>
    <property type="match status" value="1"/>
</dbReference>
<dbReference type="InterPro" id="IPR050983">
    <property type="entry name" value="GST_Omega/HSP26"/>
</dbReference>
<dbReference type="KEGG" id="sew:SeSA_A3884"/>
<dbReference type="Proteomes" id="UP000001865">
    <property type="component" value="Chromosome"/>
</dbReference>
<proteinExistence type="predicted"/>
<dbReference type="FunFam" id="1.20.1050.10:FF:000011">
    <property type="entry name" value="Predicted glutathione S-transferase"/>
    <property type="match status" value="1"/>
</dbReference>
<feature type="domain" description="GST C-terminal" evidence="2">
    <location>
        <begin position="112"/>
        <end position="231"/>
    </location>
</feature>
<evidence type="ECO:0000313" key="3">
    <source>
        <dbReference type="EMBL" id="ACF89438.1"/>
    </source>
</evidence>
<dbReference type="InterPro" id="IPR010987">
    <property type="entry name" value="Glutathione-S-Trfase_C-like"/>
</dbReference>
<dbReference type="EMBL" id="CP001127">
    <property type="protein sequence ID" value="ACF89438.1"/>
    <property type="molecule type" value="Genomic_DNA"/>
</dbReference>
<dbReference type="Pfam" id="PF00043">
    <property type="entry name" value="GST_C"/>
    <property type="match status" value="1"/>
</dbReference>
<evidence type="ECO:0000259" key="1">
    <source>
        <dbReference type="PROSITE" id="PS50404"/>
    </source>
</evidence>
<protein>
    <submittedName>
        <fullName evidence="3">Glutathione S-transferase, C-domain</fullName>
    </submittedName>
</protein>
<dbReference type="CDD" id="cd03049">
    <property type="entry name" value="GST_N_3"/>
    <property type="match status" value="1"/>
</dbReference>
<dbReference type="InterPro" id="IPR004046">
    <property type="entry name" value="GST_C"/>
</dbReference>
<dbReference type="PANTHER" id="PTHR43968">
    <property type="match status" value="1"/>
</dbReference>
<dbReference type="HOGENOM" id="CLU_011226_12_3_6"/>
<dbReference type="NCBIfam" id="NF007682">
    <property type="entry name" value="PRK10357.1"/>
    <property type="match status" value="1"/>
</dbReference>
<accession>A0A0N1QTP8</accession>
<dbReference type="GO" id="GO:0005737">
    <property type="term" value="C:cytoplasm"/>
    <property type="evidence" value="ECO:0007669"/>
    <property type="project" value="TreeGrafter"/>
</dbReference>
<dbReference type="SUPFAM" id="SSF52833">
    <property type="entry name" value="Thioredoxin-like"/>
    <property type="match status" value="1"/>
</dbReference>
<dbReference type="InterPro" id="IPR036282">
    <property type="entry name" value="Glutathione-S-Trfase_C_sf"/>
</dbReference>
<dbReference type="InterPro" id="IPR004045">
    <property type="entry name" value="Glutathione_S-Trfase_N"/>
</dbReference>
<sequence>MSFSNLFLRLFSSYLSHTMIFTGWQKGHGMKLIGSYTSPFVRKISILLLEKGITFEFINELPYEADNGVAQYNPLGKVPALVTEKGEYWFDSPIIAEYIELLDIAPAMLPRDPMAALKVRQLEALADGIMDAALVSVREQARPAAQQSETELLRQREKINRSLDMLESYLSDGTLKTDTVNLATIAIACAVGYLNFRRVAPGWCVSRPHLVKLVETLFQRESFARTEAPKA</sequence>
<dbReference type="GO" id="GO:0016740">
    <property type="term" value="F:transferase activity"/>
    <property type="evidence" value="ECO:0007669"/>
    <property type="project" value="UniProtKB-KW"/>
</dbReference>
<evidence type="ECO:0000313" key="4">
    <source>
        <dbReference type="Proteomes" id="UP000001865"/>
    </source>
</evidence>
<evidence type="ECO:0000259" key="2">
    <source>
        <dbReference type="PROSITE" id="PS50405"/>
    </source>
</evidence>
<dbReference type="Pfam" id="PF13409">
    <property type="entry name" value="GST_N_2"/>
    <property type="match status" value="1"/>
</dbReference>
<feature type="domain" description="GST N-terminal" evidence="1">
    <location>
        <begin position="28"/>
        <end position="107"/>
    </location>
</feature>
<dbReference type="Gene3D" id="1.20.1050.10">
    <property type="match status" value="1"/>
</dbReference>
<dbReference type="InterPro" id="IPR036249">
    <property type="entry name" value="Thioredoxin-like_sf"/>
</dbReference>
<dbReference type="Gene3D" id="3.40.30.10">
    <property type="entry name" value="Glutaredoxin"/>
    <property type="match status" value="1"/>
</dbReference>